<evidence type="ECO:0000256" key="4">
    <source>
        <dbReference type="ARBA" id="ARBA00022984"/>
    </source>
</evidence>
<evidence type="ECO:0000256" key="2">
    <source>
        <dbReference type="ARBA" id="ARBA00022679"/>
    </source>
</evidence>
<evidence type="ECO:0000256" key="6">
    <source>
        <dbReference type="PROSITE-ProRule" id="PRU01373"/>
    </source>
</evidence>
<dbReference type="PROSITE" id="PS52029">
    <property type="entry name" value="LD_TPASE"/>
    <property type="match status" value="1"/>
</dbReference>
<dbReference type="EMBL" id="JANRHH010000031">
    <property type="protein sequence ID" value="MDN4593717.1"/>
    <property type="molecule type" value="Genomic_DNA"/>
</dbReference>
<keyword evidence="4 6" id="KW-0573">Peptidoglycan synthesis</keyword>
<protein>
    <submittedName>
        <fullName evidence="8">L,D-transpeptidase family protein</fullName>
    </submittedName>
</protein>
<keyword evidence="9" id="KW-1185">Reference proteome</keyword>
<evidence type="ECO:0000256" key="3">
    <source>
        <dbReference type="ARBA" id="ARBA00022960"/>
    </source>
</evidence>
<dbReference type="Pfam" id="PF03734">
    <property type="entry name" value="YkuD"/>
    <property type="match status" value="1"/>
</dbReference>
<dbReference type="SMART" id="SM00287">
    <property type="entry name" value="SH3b"/>
    <property type="match status" value="2"/>
</dbReference>
<feature type="domain" description="L,D-TPase catalytic" evidence="7">
    <location>
        <begin position="27"/>
        <end position="149"/>
    </location>
</feature>
<feature type="active site" description="Nucleophile" evidence="6">
    <location>
        <position position="125"/>
    </location>
</feature>
<comment type="pathway">
    <text evidence="1 6">Cell wall biogenesis; peptidoglycan biosynthesis.</text>
</comment>
<keyword evidence="5 6" id="KW-0961">Cell wall biogenesis/degradation</keyword>
<dbReference type="PANTHER" id="PTHR30582:SF4">
    <property type="entry name" value="L,D-TRANSPEPTIDASE YQJB-RELATED"/>
    <property type="match status" value="1"/>
</dbReference>
<dbReference type="SUPFAM" id="SSF141523">
    <property type="entry name" value="L,D-transpeptidase catalytic domain-like"/>
    <property type="match status" value="1"/>
</dbReference>
<evidence type="ECO:0000256" key="1">
    <source>
        <dbReference type="ARBA" id="ARBA00004752"/>
    </source>
</evidence>
<evidence type="ECO:0000313" key="8">
    <source>
        <dbReference type="EMBL" id="MDN4593717.1"/>
    </source>
</evidence>
<comment type="caution">
    <text evidence="8">The sequence shown here is derived from an EMBL/GenBank/DDBJ whole genome shotgun (WGS) entry which is preliminary data.</text>
</comment>
<dbReference type="InterPro" id="IPR003646">
    <property type="entry name" value="SH3-like_bac-type"/>
</dbReference>
<dbReference type="Gene3D" id="2.30.30.40">
    <property type="entry name" value="SH3 Domains"/>
    <property type="match status" value="2"/>
</dbReference>
<dbReference type="InterPro" id="IPR038063">
    <property type="entry name" value="Transpep_catalytic_dom"/>
</dbReference>
<dbReference type="CDD" id="cd16913">
    <property type="entry name" value="YkuD_like"/>
    <property type="match status" value="1"/>
</dbReference>
<keyword evidence="3 6" id="KW-0133">Cell shape</keyword>
<reference evidence="8" key="1">
    <citation type="submission" date="2022-08" db="EMBL/GenBank/DDBJ databases">
        <title>Polycladomyces zharkentsis sp. nov., a novel thermophilic CMC and starch-degrading bacterium isolated from a geothermal spring in Kazakhstan.</title>
        <authorList>
            <person name="Mashzhan A."/>
            <person name="Kistaubaeva A."/>
            <person name="Javier-Lopez R."/>
            <person name="Birkeland N.-K."/>
        </authorList>
    </citation>
    <scope>NUCLEOTIDE SEQUENCE</scope>
    <source>
        <strain evidence="8">KSR 13</strain>
    </source>
</reference>
<dbReference type="InterPro" id="IPR005490">
    <property type="entry name" value="LD_TPept_cat_dom"/>
</dbReference>
<dbReference type="Proteomes" id="UP001174196">
    <property type="component" value="Unassembled WGS sequence"/>
</dbReference>
<dbReference type="PANTHER" id="PTHR30582">
    <property type="entry name" value="L,D-TRANSPEPTIDASE"/>
    <property type="match status" value="1"/>
</dbReference>
<evidence type="ECO:0000259" key="7">
    <source>
        <dbReference type="PROSITE" id="PS52029"/>
    </source>
</evidence>
<gene>
    <name evidence="8" type="ORF">NWF35_07360</name>
</gene>
<name>A0ABT8IMW6_9BACL</name>
<proteinExistence type="predicted"/>
<evidence type="ECO:0000313" key="9">
    <source>
        <dbReference type="Proteomes" id="UP001174196"/>
    </source>
</evidence>
<dbReference type="Gene3D" id="2.40.440.10">
    <property type="entry name" value="L,D-transpeptidase catalytic domain-like"/>
    <property type="match status" value="1"/>
</dbReference>
<dbReference type="RefSeq" id="WP_301238407.1">
    <property type="nucleotide sequence ID" value="NZ_JANRHH010000031.1"/>
</dbReference>
<accession>A0ABT8IMW6</accession>
<keyword evidence="2" id="KW-0808">Transferase</keyword>
<dbReference type="Pfam" id="PF08239">
    <property type="entry name" value="SH3_3"/>
    <property type="match status" value="2"/>
</dbReference>
<evidence type="ECO:0000256" key="5">
    <source>
        <dbReference type="ARBA" id="ARBA00023316"/>
    </source>
</evidence>
<dbReference type="InterPro" id="IPR050979">
    <property type="entry name" value="LD-transpeptidase"/>
</dbReference>
<organism evidence="8 9">
    <name type="scientific">Polycladomyces subterraneus</name>
    <dbReference type="NCBI Taxonomy" id="1016997"/>
    <lineage>
        <taxon>Bacteria</taxon>
        <taxon>Bacillati</taxon>
        <taxon>Bacillota</taxon>
        <taxon>Bacilli</taxon>
        <taxon>Bacillales</taxon>
        <taxon>Thermoactinomycetaceae</taxon>
        <taxon>Polycladomyces</taxon>
    </lineage>
</organism>
<sequence>MRRLAILICFLLVVGWALPSAGASVGYRIVVDKSTNTLTLYQNGTVVRSYPVATGRSPRLTPEGTFPIVMKVVNPSWKNVPGGVPQNPLGKRWLGLSVHGDDGTTYGIHGTNRPDSIGTYASHGCIRMRNADVAELFRLIPVGTPVTIVNRSGKHALAHSNDVRLPVRSADGTLWTTPAAANIRQGASFHADILARLPRGTQLKVTGKAGSWYRVIWRGGCGFVHRSVVRSNPPVRYGHPITVTIAPRTAKIRTAPSFHAPVLRWLKQGTPLPVFGMSGDWYEIRIGDASGYVHRSVVRD</sequence>
<feature type="active site" description="Proton donor/acceptor" evidence="6">
    <location>
        <position position="109"/>
    </location>
</feature>